<dbReference type="Gene3D" id="1.20.910.10">
    <property type="entry name" value="Heme oxygenase-like"/>
    <property type="match status" value="1"/>
</dbReference>
<protein>
    <submittedName>
        <fullName evidence="1">Biliverdin-producing heme oxygenase</fullName>
    </submittedName>
</protein>
<dbReference type="SUPFAM" id="SSF48613">
    <property type="entry name" value="Heme oxygenase-like"/>
    <property type="match status" value="1"/>
</dbReference>
<proteinExistence type="predicted"/>
<dbReference type="InterPro" id="IPR016084">
    <property type="entry name" value="Haem_Oase-like_multi-hlx"/>
</dbReference>
<evidence type="ECO:0000313" key="1">
    <source>
        <dbReference type="EMBL" id="NJR79031.1"/>
    </source>
</evidence>
<name>A0ABX1CQC4_9SPHN</name>
<accession>A0ABX1CQC4</accession>
<reference evidence="1 2" key="1">
    <citation type="submission" date="2020-03" db="EMBL/GenBank/DDBJ databases">
        <authorList>
            <person name="Wang L."/>
            <person name="He N."/>
            <person name="Li Y."/>
            <person name="Fang Y."/>
            <person name="Zhang F."/>
        </authorList>
    </citation>
    <scope>NUCLEOTIDE SEQUENCE [LARGE SCALE GENOMIC DNA]</scope>
    <source>
        <strain evidence="1 2">36D10-4-7</strain>
    </source>
</reference>
<sequence>MRAATRDAHDAVDAAFGGFDLRDVFAYRAFLTAHARALPGAEERMRRLSFAGMLPPRTPLLAADLAALGGVMPRRLPLPAGDDAAAWGTLYVVEGSRLGGAMLARAVPAALPAAYLGAVHPPGQWRAIRAAIDRAGVGQDADFEDRMVAGALQTFALYAAASRSG</sequence>
<dbReference type="Proteomes" id="UP000732399">
    <property type="component" value="Unassembled WGS sequence"/>
</dbReference>
<comment type="caution">
    <text evidence="1">The sequence shown here is derived from an EMBL/GenBank/DDBJ whole genome shotgun (WGS) entry which is preliminary data.</text>
</comment>
<dbReference type="CDD" id="cd19166">
    <property type="entry name" value="HemeO-bac"/>
    <property type="match status" value="1"/>
</dbReference>
<dbReference type="EMBL" id="JAAVJH010000005">
    <property type="protein sequence ID" value="NJR79031.1"/>
    <property type="molecule type" value="Genomic_DNA"/>
</dbReference>
<organism evidence="1 2">
    <name type="scientific">Sphingomonas corticis</name>
    <dbReference type="NCBI Taxonomy" id="2722791"/>
    <lineage>
        <taxon>Bacteria</taxon>
        <taxon>Pseudomonadati</taxon>
        <taxon>Pseudomonadota</taxon>
        <taxon>Alphaproteobacteria</taxon>
        <taxon>Sphingomonadales</taxon>
        <taxon>Sphingomonadaceae</taxon>
        <taxon>Sphingomonas</taxon>
    </lineage>
</organism>
<gene>
    <name evidence="1" type="ORF">HBH26_10565</name>
</gene>
<keyword evidence="2" id="KW-1185">Reference proteome</keyword>
<evidence type="ECO:0000313" key="2">
    <source>
        <dbReference type="Proteomes" id="UP000732399"/>
    </source>
</evidence>